<evidence type="ECO:0000256" key="1">
    <source>
        <dbReference type="SAM" id="MobiDB-lite"/>
    </source>
</evidence>
<dbReference type="OrthoDB" id="9778934at2"/>
<dbReference type="AlphaFoldDB" id="A0A6I4SNB1"/>
<accession>A0A6I4SNB1</accession>
<keyword evidence="4" id="KW-1185">Reference proteome</keyword>
<dbReference type="GO" id="GO:0005507">
    <property type="term" value="F:copper ion binding"/>
    <property type="evidence" value="ECO:0007669"/>
    <property type="project" value="InterPro"/>
</dbReference>
<comment type="caution">
    <text evidence="3">The sequence shown here is derived from an EMBL/GenBank/DDBJ whole genome shotgun (WGS) entry which is preliminary data.</text>
</comment>
<dbReference type="Pfam" id="PF05275">
    <property type="entry name" value="CopB"/>
    <property type="match status" value="1"/>
</dbReference>
<keyword evidence="2" id="KW-0732">Signal</keyword>
<evidence type="ECO:0000313" key="4">
    <source>
        <dbReference type="Proteomes" id="UP000468943"/>
    </source>
</evidence>
<feature type="signal peptide" evidence="2">
    <location>
        <begin position="1"/>
        <end position="23"/>
    </location>
</feature>
<name>A0A6I4SNB1_9SPHN</name>
<dbReference type="InterPro" id="IPR036709">
    <property type="entry name" value="Autotransporte_beta_dom_sf"/>
</dbReference>
<sequence length="350" mass="38063">MRRALSIAALASAGICLATPLKAQDHSGHAGHVMPKANEPEAAEAPEEPVDHSQMDHSQMDHAAMGHTTPPEAEPAAPVDHSQMDHSQMGHAAMGHDMPTAPSKDETPPARALEGPLHAADAIWGSEAMQPSRDNLVKDHGEMEVGTLMVERFEARIADGEEGYLWDAQAWYGGDIDKIWLKTEGEGEIGGSVEDFEVQALWSHAIAPFFDLQAGARLDIEPETRSHLVLGIQGLVPYMWHVDAALFLSDRGDLTARVEAEYDQKITQSLILQPRAEFELSASDIPERGIGAGLTKVEAGVRLRYEFTREFAPYLGAEYEAKLGDTADIARAAGDDPTGVKFLAGIRFWF</sequence>
<dbReference type="RefSeq" id="WP_160597808.1">
    <property type="nucleotide sequence ID" value="NZ_WTYS01000001.1"/>
</dbReference>
<feature type="region of interest" description="Disordered" evidence="1">
    <location>
        <begin position="25"/>
        <end position="83"/>
    </location>
</feature>
<organism evidence="3 4">
    <name type="scientific">Pontixanthobacter gangjinensis</name>
    <dbReference type="NCBI Taxonomy" id="1028742"/>
    <lineage>
        <taxon>Bacteria</taxon>
        <taxon>Pseudomonadati</taxon>
        <taxon>Pseudomonadota</taxon>
        <taxon>Alphaproteobacteria</taxon>
        <taxon>Sphingomonadales</taxon>
        <taxon>Erythrobacteraceae</taxon>
        <taxon>Pontixanthobacter</taxon>
    </lineage>
</organism>
<feature type="chain" id="PRO_5026300215" evidence="2">
    <location>
        <begin position="24"/>
        <end position="350"/>
    </location>
</feature>
<evidence type="ECO:0000313" key="3">
    <source>
        <dbReference type="EMBL" id="MXO56630.1"/>
    </source>
</evidence>
<reference evidence="3 4" key="1">
    <citation type="submission" date="2019-12" db="EMBL/GenBank/DDBJ databases">
        <title>Genomic-based taxomic classification of the family Erythrobacteraceae.</title>
        <authorList>
            <person name="Xu L."/>
        </authorList>
    </citation>
    <scope>NUCLEOTIDE SEQUENCE [LARGE SCALE GENOMIC DNA]</scope>
    <source>
        <strain evidence="3 4">JCM 17802</strain>
    </source>
</reference>
<dbReference type="GO" id="GO:0009279">
    <property type="term" value="C:cell outer membrane"/>
    <property type="evidence" value="ECO:0007669"/>
    <property type="project" value="InterPro"/>
</dbReference>
<dbReference type="GO" id="GO:0006878">
    <property type="term" value="P:intracellular copper ion homeostasis"/>
    <property type="evidence" value="ECO:0007669"/>
    <property type="project" value="InterPro"/>
</dbReference>
<dbReference type="InterPro" id="IPR007939">
    <property type="entry name" value="Cu-R_B_prcur"/>
</dbReference>
<dbReference type="EMBL" id="WTYS01000001">
    <property type="protein sequence ID" value="MXO56630.1"/>
    <property type="molecule type" value="Genomic_DNA"/>
</dbReference>
<proteinExistence type="predicted"/>
<dbReference type="Gene3D" id="2.40.128.130">
    <property type="entry name" value="Autotransporter beta-domain"/>
    <property type="match status" value="1"/>
</dbReference>
<evidence type="ECO:0000256" key="2">
    <source>
        <dbReference type="SAM" id="SignalP"/>
    </source>
</evidence>
<protein>
    <submittedName>
        <fullName evidence="3">Copper resistance protein B</fullName>
    </submittedName>
</protein>
<feature type="compositionally biased region" description="Basic and acidic residues" evidence="1">
    <location>
        <begin position="49"/>
        <end position="60"/>
    </location>
</feature>
<gene>
    <name evidence="3" type="ORF">GRI36_07015</name>
</gene>
<dbReference type="Proteomes" id="UP000468943">
    <property type="component" value="Unassembled WGS sequence"/>
</dbReference>